<reference evidence="1" key="1">
    <citation type="submission" date="2023-07" db="EMBL/GenBank/DDBJ databases">
        <authorList>
            <person name="Xia Y."/>
        </authorList>
    </citation>
    <scope>NUCLEOTIDE SEQUENCE</scope>
    <source>
        <strain evidence="1">E</strain>
    </source>
</reference>
<proteinExistence type="predicted"/>
<organism evidence="1">
    <name type="scientific">Marseillevirus sp</name>
    <dbReference type="NCBI Taxonomy" id="2809551"/>
    <lineage>
        <taxon>Viruses</taxon>
        <taxon>Varidnaviria</taxon>
        <taxon>Bamfordvirae</taxon>
        <taxon>Nucleocytoviricota</taxon>
        <taxon>Megaviricetes</taxon>
        <taxon>Pimascovirales</taxon>
        <taxon>Pimascovirales incertae sedis</taxon>
        <taxon>Marseilleviridae</taxon>
        <taxon>Marseillevirus</taxon>
    </lineage>
</organism>
<evidence type="ECO:0000313" key="1">
    <source>
        <dbReference type="EMBL" id="WNL50159.1"/>
    </source>
</evidence>
<dbReference type="SUPFAM" id="SSF82185">
    <property type="entry name" value="Histone H3 K4-specific methyltransferase SET7/9 N-terminal domain"/>
    <property type="match status" value="1"/>
</dbReference>
<dbReference type="Gene3D" id="2.20.110.10">
    <property type="entry name" value="Histone H3 K4-specific methyltransferase SET7/9 N-terminal domain"/>
    <property type="match status" value="1"/>
</dbReference>
<gene>
    <name evidence="1" type="ORF">MarDSR_120</name>
</gene>
<protein>
    <submittedName>
        <fullName evidence="1">MORN repeat containing protein</fullName>
    </submittedName>
</protein>
<dbReference type="EMBL" id="OR343189">
    <property type="protein sequence ID" value="WNL50159.1"/>
    <property type="molecule type" value="Genomic_DNA"/>
</dbReference>
<sequence>MASLKLLCASKVSEKTGISELDEYVSRLSDFVQRGEDGIFDGIFVRYNVLVRFLFGWRYFEYRDERFFLDSDDNLCGPYKEMCGDVVLLQSFYRNRQLDGPQIIRSPSGVKKRQIFWVNGKKHGIETEWYNDGSLASKTEYVNGVQHGEFTIYSVSLEKKNQVVAVLLFENGEMVGKKDQ</sequence>
<name>A0AA96IZ16_9VIRU</name>
<accession>A0AA96IZ16</accession>